<evidence type="ECO:0008006" key="4">
    <source>
        <dbReference type="Google" id="ProtNLM"/>
    </source>
</evidence>
<evidence type="ECO:0000256" key="1">
    <source>
        <dbReference type="SAM" id="MobiDB-lite"/>
    </source>
</evidence>
<accession>A0A7W9JGF3</accession>
<evidence type="ECO:0000313" key="2">
    <source>
        <dbReference type="EMBL" id="MBB5847450.1"/>
    </source>
</evidence>
<dbReference type="EMBL" id="JACHMW010000001">
    <property type="protein sequence ID" value="MBB5847450.1"/>
    <property type="molecule type" value="Genomic_DNA"/>
</dbReference>
<keyword evidence="3" id="KW-1185">Reference proteome</keyword>
<dbReference type="RefSeq" id="WP_246416831.1">
    <property type="nucleotide sequence ID" value="NZ_BAABAG010000003.1"/>
</dbReference>
<reference evidence="2 3" key="1">
    <citation type="submission" date="2020-08" db="EMBL/GenBank/DDBJ databases">
        <title>Sequencing the genomes of 1000 actinobacteria strains.</title>
        <authorList>
            <person name="Klenk H.-P."/>
        </authorList>
    </citation>
    <scope>NUCLEOTIDE SEQUENCE [LARGE SCALE GENOMIC DNA]</scope>
    <source>
        <strain evidence="2 3">DSM 17945</strain>
    </source>
</reference>
<proteinExistence type="predicted"/>
<name>A0A7W9JGF3_9MICC</name>
<feature type="region of interest" description="Disordered" evidence="1">
    <location>
        <begin position="1"/>
        <end position="24"/>
    </location>
</feature>
<feature type="compositionally biased region" description="Low complexity" evidence="1">
    <location>
        <begin position="1"/>
        <end position="10"/>
    </location>
</feature>
<organism evidence="2 3">
    <name type="scientific">Micrococcus endophyticus</name>
    <dbReference type="NCBI Taxonomy" id="455343"/>
    <lineage>
        <taxon>Bacteria</taxon>
        <taxon>Bacillati</taxon>
        <taxon>Actinomycetota</taxon>
        <taxon>Actinomycetes</taxon>
        <taxon>Micrococcales</taxon>
        <taxon>Micrococcaceae</taxon>
        <taxon>Micrococcus</taxon>
    </lineage>
</organism>
<comment type="caution">
    <text evidence="2">The sequence shown here is derived from an EMBL/GenBank/DDBJ whole genome shotgun (WGS) entry which is preliminary data.</text>
</comment>
<protein>
    <recommendedName>
        <fullName evidence="4">DUF559 domain-containing protein</fullName>
    </recommendedName>
</protein>
<dbReference type="Proteomes" id="UP000567246">
    <property type="component" value="Unassembled WGS sequence"/>
</dbReference>
<dbReference type="AlphaFoldDB" id="A0A7W9JGF3"/>
<gene>
    <name evidence="2" type="ORF">HDA33_000014</name>
</gene>
<evidence type="ECO:0000313" key="3">
    <source>
        <dbReference type="Proteomes" id="UP000567246"/>
    </source>
</evidence>
<sequence>MSTSTSTSTSLPRPQDHRPPVPARPLDVVAGAPLFTRADLSAAGLPADRLRAADVRRVTHGVHRRADDVPGDWGALGYAKPPVAFAPEETAAIVAASRGVASHLSALLLHGIPVPPFLVDDGRIHVSRPHGRGASERPEVRSHARSVPEADAVVLHGIRVTSVERTWADLAALVRPGHLDPVVAAGDAVVTGIWTPQGRLPPRTTIPRLRAGLARSGRFKGARTARAALGLIRAGADSPPETALRLALLHAGLPEPELQLVLHRGRRRSPDADLGWRAWRLVVHYDGDPHLDPAQQAVDAWRNGGWARAGWSQIVATVDDARDDFRRVVAEVLAHRARLGGRVYVA</sequence>